<organism evidence="4 6">
    <name type="scientific">Bacillus subtilis</name>
    <dbReference type="NCBI Taxonomy" id="1423"/>
    <lineage>
        <taxon>Bacteria</taxon>
        <taxon>Bacillati</taxon>
        <taxon>Bacillota</taxon>
        <taxon>Bacilli</taxon>
        <taxon>Bacillales</taxon>
        <taxon>Bacillaceae</taxon>
        <taxon>Bacillus</taxon>
    </lineage>
</organism>
<keyword evidence="1 4" id="KW-0808">Transferase</keyword>
<dbReference type="InterPro" id="IPR016181">
    <property type="entry name" value="Acyl_CoA_acyltransferase"/>
</dbReference>
<keyword evidence="2" id="KW-0012">Acyltransferase</keyword>
<dbReference type="Proteomes" id="UP000032247">
    <property type="component" value="Unassembled WGS sequence"/>
</dbReference>
<dbReference type="InterPro" id="IPR000182">
    <property type="entry name" value="GNAT_dom"/>
</dbReference>
<accession>A0A0D1L485</accession>
<evidence type="ECO:0000313" key="6">
    <source>
        <dbReference type="Proteomes" id="UP000032247"/>
    </source>
</evidence>
<name>A0A0D1L485_BACIU</name>
<dbReference type="Pfam" id="PF00583">
    <property type="entry name" value="Acetyltransf_1"/>
    <property type="match status" value="1"/>
</dbReference>
<evidence type="ECO:0000256" key="2">
    <source>
        <dbReference type="ARBA" id="ARBA00023315"/>
    </source>
</evidence>
<dbReference type="AlphaFoldDB" id="A0A0D1L485"/>
<dbReference type="PANTHER" id="PTHR43877">
    <property type="entry name" value="AMINOALKYLPHOSPHONATE N-ACETYLTRANSFERASE-RELATED-RELATED"/>
    <property type="match status" value="1"/>
</dbReference>
<evidence type="ECO:0000313" key="5">
    <source>
        <dbReference type="EMBL" id="WEY84606.1"/>
    </source>
</evidence>
<evidence type="ECO:0000259" key="3">
    <source>
        <dbReference type="PROSITE" id="PS51186"/>
    </source>
</evidence>
<dbReference type="Proteomes" id="UP001214898">
    <property type="component" value="Chromosome"/>
</dbReference>
<reference evidence="4 6" key="1">
    <citation type="submission" date="2014-12" db="EMBL/GenBank/DDBJ databases">
        <title>Comparative genome analysis of Bacillus coagulans HM-08, Clostridium butyricum HM-68, Bacillus subtilis HM-66 and Bacillus licheniformis BL-09.</title>
        <authorList>
            <person name="Zhang H."/>
        </authorList>
    </citation>
    <scope>NUCLEOTIDE SEQUENCE [LARGE SCALE GENOMIC DNA]</scope>
    <source>
        <strain evidence="4 6">HM-66</strain>
    </source>
</reference>
<sequence length="180" mass="20400">MSAFKIENETIADGFYACPAVYEDAESITGLLVRTAEWLRDRGSNQWSGLLKGQDIHDITGSIEKGHVFVYKKDEELAAVVMLLPEPSEWDRALWGDDGHEESIYLHRLAVSRRFAGQGLGARVLQWAETGIHFPEKTRIRLDCVADNDALHSFYRRMGYEFMGADASGYHLFEKEITAE</sequence>
<proteinExistence type="predicted"/>
<dbReference type="EMBL" id="JXBC01000004">
    <property type="protein sequence ID" value="KIU10516.1"/>
    <property type="molecule type" value="Genomic_DNA"/>
</dbReference>
<reference evidence="5" key="2">
    <citation type="submission" date="2023-03" db="EMBL/GenBank/DDBJ databases">
        <title>Complete genome sequences of 52 Bacillus and Priestia strains isolated from West-African fermentations and 26 reference strains from the DSMZ collection.</title>
        <authorList>
            <person name="Wiedenbein E.S."/>
            <person name="Canoy T.S."/>
            <person name="Hui Y."/>
            <person name="Parkouda C."/>
            <person name="Dawende C."/>
            <person name="Ametefe E."/>
            <person name="Jespersen L."/>
            <person name="Nielsen D.S."/>
        </authorList>
    </citation>
    <scope>NUCLEOTIDE SEQUENCE</scope>
    <source>
        <strain evidence="5">PRO56</strain>
    </source>
</reference>
<dbReference type="STRING" id="483913.AN935_03645"/>
<dbReference type="InterPro" id="IPR050832">
    <property type="entry name" value="Bact_Acetyltransf"/>
</dbReference>
<evidence type="ECO:0000313" key="4">
    <source>
        <dbReference type="EMBL" id="KIU10516.1"/>
    </source>
</evidence>
<dbReference type="Gene3D" id="3.40.630.30">
    <property type="match status" value="1"/>
</dbReference>
<dbReference type="EMBL" id="CP120576">
    <property type="protein sequence ID" value="WEY84606.1"/>
    <property type="molecule type" value="Genomic_DNA"/>
</dbReference>
<feature type="domain" description="N-acetyltransferase" evidence="3">
    <location>
        <begin position="31"/>
        <end position="180"/>
    </location>
</feature>
<dbReference type="SUPFAM" id="SSF55729">
    <property type="entry name" value="Acyl-CoA N-acyltransferases (Nat)"/>
    <property type="match status" value="1"/>
</dbReference>
<dbReference type="PANTHER" id="PTHR43877:SF2">
    <property type="entry name" value="AMINOALKYLPHOSPHONATE N-ACETYLTRANSFERASE-RELATED"/>
    <property type="match status" value="1"/>
</dbReference>
<protein>
    <submittedName>
        <fullName evidence="4 5">Acetyltransferase</fullName>
    </submittedName>
</protein>
<evidence type="ECO:0000256" key="1">
    <source>
        <dbReference type="ARBA" id="ARBA00022679"/>
    </source>
</evidence>
<dbReference type="GO" id="GO:0016747">
    <property type="term" value="F:acyltransferase activity, transferring groups other than amino-acyl groups"/>
    <property type="evidence" value="ECO:0007669"/>
    <property type="project" value="InterPro"/>
</dbReference>
<dbReference type="PROSITE" id="PS51186">
    <property type="entry name" value="GNAT"/>
    <property type="match status" value="1"/>
</dbReference>
<dbReference type="CDD" id="cd04301">
    <property type="entry name" value="NAT_SF"/>
    <property type="match status" value="1"/>
</dbReference>
<gene>
    <name evidence="5" type="primary">yesJ</name>
    <name evidence="5" type="ORF">P5633_20535</name>
    <name evidence="4" type="ORF">SC09_Contig25orf00273</name>
</gene>
<dbReference type="PATRIC" id="fig|1423.173.peg.2625"/>